<organism evidence="1 2">
    <name type="scientific">Candidatus Kaiserbacteria bacterium GWA2_50_9</name>
    <dbReference type="NCBI Taxonomy" id="1798474"/>
    <lineage>
        <taxon>Bacteria</taxon>
        <taxon>Candidatus Kaiseribacteriota</taxon>
    </lineage>
</organism>
<dbReference type="InterPro" id="IPR012337">
    <property type="entry name" value="RNaseH-like_sf"/>
</dbReference>
<proteinExistence type="predicted"/>
<accession>A0A1F6BVH2</accession>
<comment type="caution">
    <text evidence="1">The sequence shown here is derived from an EMBL/GenBank/DDBJ whole genome shotgun (WGS) entry which is preliminary data.</text>
</comment>
<evidence type="ECO:0000313" key="1">
    <source>
        <dbReference type="EMBL" id="OGG40954.1"/>
    </source>
</evidence>
<name>A0A1F6BVH2_9BACT</name>
<dbReference type="Proteomes" id="UP000179014">
    <property type="component" value="Unassembled WGS sequence"/>
</dbReference>
<dbReference type="AlphaFoldDB" id="A0A1F6BVH2"/>
<dbReference type="EMBL" id="MFKN01000021">
    <property type="protein sequence ID" value="OGG40954.1"/>
    <property type="molecule type" value="Genomic_DNA"/>
</dbReference>
<evidence type="ECO:0000313" key="2">
    <source>
        <dbReference type="Proteomes" id="UP000179014"/>
    </source>
</evidence>
<evidence type="ECO:0008006" key="3">
    <source>
        <dbReference type="Google" id="ProtNLM"/>
    </source>
</evidence>
<protein>
    <recommendedName>
        <fullName evidence="3">Integrase catalytic domain-containing protein</fullName>
    </recommendedName>
</protein>
<reference evidence="1 2" key="1">
    <citation type="journal article" date="2016" name="Nat. Commun.">
        <title>Thousands of microbial genomes shed light on interconnected biogeochemical processes in an aquifer system.</title>
        <authorList>
            <person name="Anantharaman K."/>
            <person name="Brown C.T."/>
            <person name="Hug L.A."/>
            <person name="Sharon I."/>
            <person name="Castelle C.J."/>
            <person name="Probst A.J."/>
            <person name="Thomas B.C."/>
            <person name="Singh A."/>
            <person name="Wilkins M.J."/>
            <person name="Karaoz U."/>
            <person name="Brodie E.L."/>
            <person name="Williams K.H."/>
            <person name="Hubbard S.S."/>
            <person name="Banfield J.F."/>
        </authorList>
    </citation>
    <scope>NUCLEOTIDE SEQUENCE [LARGE SCALE GENOMIC DNA]</scope>
</reference>
<gene>
    <name evidence="1" type="ORF">A2118_01710</name>
</gene>
<dbReference type="STRING" id="1798474.A2118_01710"/>
<dbReference type="SUPFAM" id="SSF53098">
    <property type="entry name" value="Ribonuclease H-like"/>
    <property type="match status" value="1"/>
</dbReference>
<sequence length="385" mass="44285">MTMATKQDIFRTHCASYRHGSKHERGEILSAVCRVTGITRKGATRRFNILLRRSSDWEDQRGGRVRYGPDATVALKDIWKLAGCICAERLHGRVALYVQQLEKARRWEHAAETTALLCVMSLGTMKDRIAQFDHRGLRRGRGTTKPSSIKEIVPVRHGPWNNPLPGFGEIDTVAHCGDVIAGDFCYTVQYTDVTTIWTALSAQWNKGERATLASIKHIEAHLPFALKGLDPDSGGEFINWHLVGWAHAHIPRVVLTRSRPYMKNDHARIEQKNYVNVRRFVGYARFDSPAFVRVLNELYEMLEDYLNFFIPSVMCTAKERHPQQRTKRIYDKPQTAYERVLAREDILEEVKERLREKYATLSMVELKQHIDSLTKKLATMKQGLR</sequence>